<dbReference type="RefSeq" id="XP_045100553.1">
    <property type="nucleotide sequence ID" value="XM_045240320.1"/>
</dbReference>
<feature type="compositionally biased region" description="Basic residues" evidence="1">
    <location>
        <begin position="14"/>
        <end position="25"/>
    </location>
</feature>
<evidence type="ECO:0000256" key="1">
    <source>
        <dbReference type="SAM" id="MobiDB-lite"/>
    </source>
</evidence>
<name>B6IM66_CAEBR</name>
<evidence type="ECO:0000313" key="3">
    <source>
        <dbReference type="Proteomes" id="UP000008549"/>
    </source>
</evidence>
<dbReference type="GeneID" id="68919454"/>
<sequence length="66" mass="8340">MYKLWKKNVEIRRNRPPTKSRKWRNSKSQEGHRRKYGGWRQVTQFHGWVNKMRKWKRTPMTQKKGR</sequence>
<evidence type="ECO:0000313" key="2">
    <source>
        <dbReference type="EMBL" id="CAS00996.1"/>
    </source>
</evidence>
<dbReference type="WormBase" id="CBG28005">
    <property type="protein sequence ID" value="CBP32353"/>
    <property type="gene ID" value="WBGene00089419"/>
</dbReference>
<dbReference type="EMBL" id="HE601156">
    <property type="protein sequence ID" value="CAS00996.1"/>
    <property type="molecule type" value="Genomic_DNA"/>
</dbReference>
<dbReference type="InParanoid" id="B6IM66"/>
<keyword evidence="3" id="KW-1185">Reference proteome</keyword>
<accession>B6IM66</accession>
<reference evidence="2 3" key="1">
    <citation type="journal article" date="2003" name="PLoS Biol.">
        <title>The genome sequence of Caenorhabditis briggsae: a platform for comparative genomics.</title>
        <authorList>
            <person name="Stein L.D."/>
            <person name="Bao Z."/>
            <person name="Blasiar D."/>
            <person name="Blumenthal T."/>
            <person name="Brent M.R."/>
            <person name="Chen N."/>
            <person name="Chinwalla A."/>
            <person name="Clarke L."/>
            <person name="Clee C."/>
            <person name="Coghlan A."/>
            <person name="Coulson A."/>
            <person name="D'Eustachio P."/>
            <person name="Fitch D.H."/>
            <person name="Fulton L.A."/>
            <person name="Fulton R.E."/>
            <person name="Griffiths-Jones S."/>
            <person name="Harris T.W."/>
            <person name="Hillier L.W."/>
            <person name="Kamath R."/>
            <person name="Kuwabara P.E."/>
            <person name="Mardis E.R."/>
            <person name="Marra M.A."/>
            <person name="Miner T.L."/>
            <person name="Minx P."/>
            <person name="Mullikin J.C."/>
            <person name="Plumb R.W."/>
            <person name="Rogers J."/>
            <person name="Schein J.E."/>
            <person name="Sohrmann M."/>
            <person name="Spieth J."/>
            <person name="Stajich J.E."/>
            <person name="Wei C."/>
            <person name="Willey D."/>
            <person name="Wilson R.K."/>
            <person name="Durbin R."/>
            <person name="Waterston R.H."/>
        </authorList>
    </citation>
    <scope>NUCLEOTIDE SEQUENCE [LARGE SCALE GENOMIC DNA]</scope>
    <source>
        <strain evidence="2 3">AF16</strain>
    </source>
</reference>
<dbReference type="KEGG" id="cbr:CBG_28005"/>
<organism evidence="2 3">
    <name type="scientific">Caenorhabditis briggsae</name>
    <dbReference type="NCBI Taxonomy" id="6238"/>
    <lineage>
        <taxon>Eukaryota</taxon>
        <taxon>Metazoa</taxon>
        <taxon>Ecdysozoa</taxon>
        <taxon>Nematoda</taxon>
        <taxon>Chromadorea</taxon>
        <taxon>Rhabditida</taxon>
        <taxon>Rhabditina</taxon>
        <taxon>Rhabditomorpha</taxon>
        <taxon>Rhabditoidea</taxon>
        <taxon>Rhabditidae</taxon>
        <taxon>Peloderinae</taxon>
        <taxon>Caenorhabditis</taxon>
    </lineage>
</organism>
<reference evidence="2 3" key="2">
    <citation type="journal article" date="2011" name="PLoS Genet.">
        <title>Caenorhabditis briggsae recombinant inbred line genotypes reveal inter-strain incompatibility and the evolution of recombination.</title>
        <authorList>
            <person name="Ross J.A."/>
            <person name="Koboldt D.C."/>
            <person name="Staisch J.E."/>
            <person name="Chamberlin H.M."/>
            <person name="Gupta B.P."/>
            <person name="Miller R.D."/>
            <person name="Baird S.E."/>
            <person name="Haag E.S."/>
        </authorList>
    </citation>
    <scope>NUCLEOTIDE SEQUENCE [LARGE SCALE GENOMIC DNA]</scope>
    <source>
        <strain evidence="2 3">AF16</strain>
    </source>
</reference>
<feature type="region of interest" description="Disordered" evidence="1">
    <location>
        <begin position="1"/>
        <end position="37"/>
    </location>
</feature>
<dbReference type="AlphaFoldDB" id="B6IM66"/>
<proteinExistence type="predicted"/>
<protein>
    <submittedName>
        <fullName evidence="2">Protein CBG28005</fullName>
    </submittedName>
</protein>
<gene>
    <name evidence="2 4" type="ORF">CBG28005</name>
    <name evidence="2" type="ORF">CBG_28005</name>
</gene>
<evidence type="ECO:0000313" key="4">
    <source>
        <dbReference type="WormBase" id="CBG28005"/>
    </source>
</evidence>
<dbReference type="HOGENOM" id="CLU_2833484_0_0_1"/>
<dbReference type="Proteomes" id="UP000008549">
    <property type="component" value="Unassembled WGS sequence"/>
</dbReference>
<dbReference type="CTD" id="68919454"/>